<dbReference type="InParanoid" id="A0A409Y158"/>
<accession>A0A409Y158</accession>
<feature type="region of interest" description="Disordered" evidence="1">
    <location>
        <begin position="46"/>
        <end position="72"/>
    </location>
</feature>
<name>A0A409Y158_9AGAR</name>
<proteinExistence type="predicted"/>
<dbReference type="AlphaFoldDB" id="A0A409Y158"/>
<comment type="caution">
    <text evidence="2">The sequence shown here is derived from an EMBL/GenBank/DDBJ whole genome shotgun (WGS) entry which is preliminary data.</text>
</comment>
<organism evidence="2 3">
    <name type="scientific">Gymnopilus dilepis</name>
    <dbReference type="NCBI Taxonomy" id="231916"/>
    <lineage>
        <taxon>Eukaryota</taxon>
        <taxon>Fungi</taxon>
        <taxon>Dikarya</taxon>
        <taxon>Basidiomycota</taxon>
        <taxon>Agaricomycotina</taxon>
        <taxon>Agaricomycetes</taxon>
        <taxon>Agaricomycetidae</taxon>
        <taxon>Agaricales</taxon>
        <taxon>Agaricineae</taxon>
        <taxon>Hymenogastraceae</taxon>
        <taxon>Gymnopilus</taxon>
    </lineage>
</organism>
<reference evidence="2 3" key="1">
    <citation type="journal article" date="2018" name="Evol. Lett.">
        <title>Horizontal gene cluster transfer increased hallucinogenic mushroom diversity.</title>
        <authorList>
            <person name="Reynolds H.T."/>
            <person name="Vijayakumar V."/>
            <person name="Gluck-Thaler E."/>
            <person name="Korotkin H.B."/>
            <person name="Matheny P.B."/>
            <person name="Slot J.C."/>
        </authorList>
    </citation>
    <scope>NUCLEOTIDE SEQUENCE [LARGE SCALE GENOMIC DNA]</scope>
    <source>
        <strain evidence="2 3">SRW20</strain>
    </source>
</reference>
<evidence type="ECO:0000313" key="2">
    <source>
        <dbReference type="EMBL" id="PPQ96774.1"/>
    </source>
</evidence>
<gene>
    <name evidence="2" type="ORF">CVT26_006273</name>
</gene>
<protein>
    <submittedName>
        <fullName evidence="2">Uncharacterized protein</fullName>
    </submittedName>
</protein>
<keyword evidence="3" id="KW-1185">Reference proteome</keyword>
<evidence type="ECO:0000256" key="1">
    <source>
        <dbReference type="SAM" id="MobiDB-lite"/>
    </source>
</evidence>
<dbReference type="Proteomes" id="UP000284706">
    <property type="component" value="Unassembled WGS sequence"/>
</dbReference>
<evidence type="ECO:0000313" key="3">
    <source>
        <dbReference type="Proteomes" id="UP000284706"/>
    </source>
</evidence>
<sequence length="72" mass="8165">MNVGDCGVEVLDNILEKESTPDNWFWKEKLRLLIASKLPTSPAAQQPIMFDDLPTPSHWHRSFGSQAGKKRT</sequence>
<dbReference type="EMBL" id="NHYE01001328">
    <property type="protein sequence ID" value="PPQ96774.1"/>
    <property type="molecule type" value="Genomic_DNA"/>
</dbReference>